<evidence type="ECO:0000256" key="3">
    <source>
        <dbReference type="ARBA" id="ARBA00023015"/>
    </source>
</evidence>
<evidence type="ECO:0000256" key="4">
    <source>
        <dbReference type="ARBA" id="ARBA00023125"/>
    </source>
</evidence>
<dbReference type="InterPro" id="IPR051953">
    <property type="entry name" value="Plant_SW-associated_TFs"/>
</dbReference>
<reference evidence="10" key="1">
    <citation type="journal article" date="2021" name="bioRxiv">
        <title>Whole Genome Assembly and Annotation of Northern Wild Rice, Zizania palustris L., Supports a Whole Genome Duplication in the Zizania Genus.</title>
        <authorList>
            <person name="Haas M."/>
            <person name="Kono T."/>
            <person name="Macchietto M."/>
            <person name="Millas R."/>
            <person name="McGilp L."/>
            <person name="Shao M."/>
            <person name="Duquette J."/>
            <person name="Hirsch C.N."/>
            <person name="Kimball J."/>
        </authorList>
    </citation>
    <scope>NUCLEOTIDE SEQUENCE</scope>
    <source>
        <tissue evidence="10">Fresh leaf tissue</tissue>
    </source>
</reference>
<feature type="domain" description="Myb-like" evidence="8">
    <location>
        <begin position="88"/>
        <end position="138"/>
    </location>
</feature>
<feature type="region of interest" description="Disordered" evidence="7">
    <location>
        <begin position="200"/>
        <end position="238"/>
    </location>
</feature>
<feature type="domain" description="HTH myb-type" evidence="9">
    <location>
        <begin position="23"/>
        <end position="87"/>
    </location>
</feature>
<gene>
    <name evidence="10" type="ORF">GUJ93_ZPchr0008g11372</name>
</gene>
<evidence type="ECO:0000256" key="7">
    <source>
        <dbReference type="SAM" id="MobiDB-lite"/>
    </source>
</evidence>
<keyword evidence="11" id="KW-1185">Reference proteome</keyword>
<sequence>MARKPTSRHAEAGDNEAVEAKERKGLWSPEEDERLYTHITRCGVSTWSSVAQLAGKNLTASEPLLLIINHRLRRSGKSCRLRWMNYLRPDLKKEPISDREAETIISLQKLLGNRWSVIAANMPGRTDNEIKNYWNSRIRKRQIAAAGEVTGSSDGEPAPEGEKKPVGTNEATVAAASPPMTIPARLPVFAFQLPDGGAGTAGAATQLPPATEPLMNTGSESEVSGAKDSRDLSYSGGGADDSGDMIRHLLALDDLEYPADLLIDVPGLLDAWDCEMYVPCTFE</sequence>
<evidence type="ECO:0000256" key="1">
    <source>
        <dbReference type="ARBA" id="ARBA00004123"/>
    </source>
</evidence>
<evidence type="ECO:0000256" key="5">
    <source>
        <dbReference type="ARBA" id="ARBA00023163"/>
    </source>
</evidence>
<name>A0A8J5RGN9_ZIZPA</name>
<dbReference type="Pfam" id="PF00249">
    <property type="entry name" value="Myb_DNA-binding"/>
    <property type="match status" value="2"/>
</dbReference>
<dbReference type="GO" id="GO:0003677">
    <property type="term" value="F:DNA binding"/>
    <property type="evidence" value="ECO:0007669"/>
    <property type="project" value="UniProtKB-KW"/>
</dbReference>
<dbReference type="PANTHER" id="PTHR47997">
    <property type="entry name" value="MYB DOMAIN PROTEIN 55"/>
    <property type="match status" value="1"/>
</dbReference>
<organism evidence="10 11">
    <name type="scientific">Zizania palustris</name>
    <name type="common">Northern wild rice</name>
    <dbReference type="NCBI Taxonomy" id="103762"/>
    <lineage>
        <taxon>Eukaryota</taxon>
        <taxon>Viridiplantae</taxon>
        <taxon>Streptophyta</taxon>
        <taxon>Embryophyta</taxon>
        <taxon>Tracheophyta</taxon>
        <taxon>Spermatophyta</taxon>
        <taxon>Magnoliopsida</taxon>
        <taxon>Liliopsida</taxon>
        <taxon>Poales</taxon>
        <taxon>Poaceae</taxon>
        <taxon>BOP clade</taxon>
        <taxon>Oryzoideae</taxon>
        <taxon>Oryzeae</taxon>
        <taxon>Zizaniinae</taxon>
        <taxon>Zizania</taxon>
    </lineage>
</organism>
<feature type="region of interest" description="Disordered" evidence="7">
    <location>
        <begin position="1"/>
        <end position="24"/>
    </location>
</feature>
<feature type="compositionally biased region" description="Basic and acidic residues" evidence="7">
    <location>
        <begin position="8"/>
        <end position="24"/>
    </location>
</feature>
<accession>A0A8J5RGN9</accession>
<feature type="domain" description="Myb-like" evidence="8">
    <location>
        <begin position="19"/>
        <end position="87"/>
    </location>
</feature>
<keyword evidence="3" id="KW-0805">Transcription regulation</keyword>
<dbReference type="PROSITE" id="PS51294">
    <property type="entry name" value="HTH_MYB"/>
    <property type="match status" value="2"/>
</dbReference>
<dbReference type="PANTHER" id="PTHR47997:SF91">
    <property type="match status" value="1"/>
</dbReference>
<dbReference type="SMART" id="SM00717">
    <property type="entry name" value="SANT"/>
    <property type="match status" value="2"/>
</dbReference>
<feature type="region of interest" description="Disordered" evidence="7">
    <location>
        <begin position="146"/>
        <end position="167"/>
    </location>
</feature>
<evidence type="ECO:0000259" key="8">
    <source>
        <dbReference type="PROSITE" id="PS50090"/>
    </source>
</evidence>
<keyword evidence="6" id="KW-0539">Nucleus</keyword>
<dbReference type="PROSITE" id="PS50090">
    <property type="entry name" value="MYB_LIKE"/>
    <property type="match status" value="2"/>
</dbReference>
<evidence type="ECO:0000313" key="10">
    <source>
        <dbReference type="EMBL" id="KAG8045818.1"/>
    </source>
</evidence>
<evidence type="ECO:0000256" key="2">
    <source>
        <dbReference type="ARBA" id="ARBA00022737"/>
    </source>
</evidence>
<evidence type="ECO:0000256" key="6">
    <source>
        <dbReference type="ARBA" id="ARBA00023242"/>
    </source>
</evidence>
<keyword evidence="5" id="KW-0804">Transcription</keyword>
<reference evidence="10" key="2">
    <citation type="submission" date="2021-02" db="EMBL/GenBank/DDBJ databases">
        <authorList>
            <person name="Kimball J.A."/>
            <person name="Haas M.W."/>
            <person name="Macchietto M."/>
            <person name="Kono T."/>
            <person name="Duquette J."/>
            <person name="Shao M."/>
        </authorList>
    </citation>
    <scope>NUCLEOTIDE SEQUENCE</scope>
    <source>
        <tissue evidence="10">Fresh leaf tissue</tissue>
    </source>
</reference>
<dbReference type="CDD" id="cd00167">
    <property type="entry name" value="SANT"/>
    <property type="match status" value="2"/>
</dbReference>
<evidence type="ECO:0000259" key="9">
    <source>
        <dbReference type="PROSITE" id="PS51294"/>
    </source>
</evidence>
<keyword evidence="4" id="KW-0238">DNA-binding</keyword>
<comment type="caution">
    <text evidence="10">The sequence shown here is derived from an EMBL/GenBank/DDBJ whole genome shotgun (WGS) entry which is preliminary data.</text>
</comment>
<dbReference type="OrthoDB" id="2143914at2759"/>
<dbReference type="EMBL" id="JAAALK010000290">
    <property type="protein sequence ID" value="KAG8045818.1"/>
    <property type="molecule type" value="Genomic_DNA"/>
</dbReference>
<keyword evidence="2" id="KW-0677">Repeat</keyword>
<comment type="subcellular location">
    <subcellularLocation>
        <location evidence="1">Nucleus</location>
    </subcellularLocation>
</comment>
<feature type="domain" description="HTH myb-type" evidence="9">
    <location>
        <begin position="88"/>
        <end position="142"/>
    </location>
</feature>
<dbReference type="InterPro" id="IPR001005">
    <property type="entry name" value="SANT/Myb"/>
</dbReference>
<dbReference type="AlphaFoldDB" id="A0A8J5RGN9"/>
<dbReference type="InterPro" id="IPR017930">
    <property type="entry name" value="Myb_dom"/>
</dbReference>
<proteinExistence type="predicted"/>
<dbReference type="Proteomes" id="UP000729402">
    <property type="component" value="Unassembled WGS sequence"/>
</dbReference>
<dbReference type="GO" id="GO:0005634">
    <property type="term" value="C:nucleus"/>
    <property type="evidence" value="ECO:0007669"/>
    <property type="project" value="UniProtKB-SubCell"/>
</dbReference>
<protein>
    <submittedName>
        <fullName evidence="10">Uncharacterized protein</fullName>
    </submittedName>
</protein>
<evidence type="ECO:0000313" key="11">
    <source>
        <dbReference type="Proteomes" id="UP000729402"/>
    </source>
</evidence>